<name>A0A0P9CL58_9GAMM</name>
<protein>
    <submittedName>
        <fullName evidence="4">MJ0042 family finger-like domain-containing protein</fullName>
    </submittedName>
</protein>
<keyword evidence="5" id="KW-1185">Reference proteome</keyword>
<feature type="domain" description="Zinc finger/thioredoxin putative" evidence="3">
    <location>
        <begin position="1"/>
        <end position="35"/>
    </location>
</feature>
<sequence>MEIRCPNCDTRFRVRSGQIREEGTKVRCSVCTFRFWAFPDGSVRSAVEDAAPPEGSAGGAEEGAAAPAPDRTEESSGRRKGRGAKTLRPPAPAGAVGRGAGLLLKLLVFLLVLGLLVELGYAFRNHWLAWPWARSAAQTALEWSGLEVELPVALRHYRAERVEARREPLRSGRHVTLLQGVLVNDAPFAQRPPQLEIQALGSDGEVRYRRMKRPGARLALEEPPDMRELGRRWEQARRDFPERLRSGQEVPFAVVLEDVPPGMQRFRIEMVP</sequence>
<dbReference type="RefSeq" id="WP_054966758.1">
    <property type="nucleotide sequence ID" value="NZ_FMUN01000002.1"/>
</dbReference>
<dbReference type="STRING" id="381306.AN478_11630"/>
<dbReference type="Pfam" id="PF11906">
    <property type="entry name" value="DUF3426"/>
    <property type="match status" value="1"/>
</dbReference>
<keyword evidence="2" id="KW-1133">Transmembrane helix</keyword>
<feature type="region of interest" description="Disordered" evidence="1">
    <location>
        <begin position="46"/>
        <end position="92"/>
    </location>
</feature>
<accession>A0A0P9CL58</accession>
<keyword evidence="2" id="KW-0812">Transmembrane</keyword>
<evidence type="ECO:0000256" key="1">
    <source>
        <dbReference type="SAM" id="MobiDB-lite"/>
    </source>
</evidence>
<dbReference type="Proteomes" id="UP000183104">
    <property type="component" value="Unassembled WGS sequence"/>
</dbReference>
<evidence type="ECO:0000256" key="2">
    <source>
        <dbReference type="SAM" id="Phobius"/>
    </source>
</evidence>
<dbReference type="AlphaFoldDB" id="A0A0P9CL58"/>
<proteinExistence type="predicted"/>
<feature type="transmembrane region" description="Helical" evidence="2">
    <location>
        <begin position="102"/>
        <end position="123"/>
    </location>
</feature>
<reference evidence="5" key="1">
    <citation type="submission" date="2016-10" db="EMBL/GenBank/DDBJ databases">
        <authorList>
            <person name="Varghese N."/>
        </authorList>
    </citation>
    <scope>NUCLEOTIDE SEQUENCE [LARGE SCALE GENOMIC DNA]</scope>
    <source>
        <strain evidence="5">HL 19</strain>
    </source>
</reference>
<dbReference type="OrthoDB" id="5294582at2"/>
<dbReference type="NCBIfam" id="TIGR02098">
    <property type="entry name" value="MJ0042_CXXC"/>
    <property type="match status" value="1"/>
</dbReference>
<evidence type="ECO:0000313" key="4">
    <source>
        <dbReference type="EMBL" id="SCX91453.1"/>
    </source>
</evidence>
<dbReference type="InterPro" id="IPR021834">
    <property type="entry name" value="DUF3426"/>
</dbReference>
<organism evidence="4 5">
    <name type="scientific">Thiohalorhabdus denitrificans</name>
    <dbReference type="NCBI Taxonomy" id="381306"/>
    <lineage>
        <taxon>Bacteria</taxon>
        <taxon>Pseudomonadati</taxon>
        <taxon>Pseudomonadota</taxon>
        <taxon>Gammaproteobacteria</taxon>
        <taxon>Thiohalorhabdales</taxon>
        <taxon>Thiohalorhabdaceae</taxon>
        <taxon>Thiohalorhabdus</taxon>
    </lineage>
</organism>
<dbReference type="InterPro" id="IPR011723">
    <property type="entry name" value="Znf/thioredoxin_put"/>
</dbReference>
<keyword evidence="2" id="KW-0472">Membrane</keyword>
<evidence type="ECO:0000313" key="5">
    <source>
        <dbReference type="Proteomes" id="UP000183104"/>
    </source>
</evidence>
<evidence type="ECO:0000259" key="3">
    <source>
        <dbReference type="Pfam" id="PF13717"/>
    </source>
</evidence>
<gene>
    <name evidence="4" type="ORF">SAMN05661077_0702</name>
</gene>
<dbReference type="Pfam" id="PF13717">
    <property type="entry name" value="Zn_ribbon_4"/>
    <property type="match status" value="1"/>
</dbReference>
<dbReference type="EMBL" id="FMUN01000002">
    <property type="protein sequence ID" value="SCX91453.1"/>
    <property type="molecule type" value="Genomic_DNA"/>
</dbReference>